<proteinExistence type="inferred from homology"/>
<feature type="binding site" evidence="11">
    <location>
        <position position="221"/>
    </location>
    <ligand>
        <name>Mg(2+)</name>
        <dbReference type="ChEBI" id="CHEBI:18420"/>
    </ligand>
</feature>
<dbReference type="HAMAP" id="MF_01497">
    <property type="entry name" value="SrkA_kinase"/>
    <property type="match status" value="1"/>
</dbReference>
<dbReference type="EMBL" id="CAJZAG010000003">
    <property type="protein sequence ID" value="CAG9169890.1"/>
    <property type="molecule type" value="Genomic_DNA"/>
</dbReference>
<keyword evidence="4 11" id="KW-0808">Transferase</keyword>
<comment type="catalytic activity">
    <reaction evidence="11">
        <text>L-threonyl-[protein] + ATP = O-phospho-L-threonyl-[protein] + ADP + H(+)</text>
        <dbReference type="Rhea" id="RHEA:46608"/>
        <dbReference type="Rhea" id="RHEA-COMP:11060"/>
        <dbReference type="Rhea" id="RHEA-COMP:11605"/>
        <dbReference type="ChEBI" id="CHEBI:15378"/>
        <dbReference type="ChEBI" id="CHEBI:30013"/>
        <dbReference type="ChEBI" id="CHEBI:30616"/>
        <dbReference type="ChEBI" id="CHEBI:61977"/>
        <dbReference type="ChEBI" id="CHEBI:456216"/>
        <dbReference type="EC" id="2.7.11.1"/>
    </reaction>
</comment>
<dbReference type="GO" id="GO:0004674">
    <property type="term" value="F:protein serine/threonine kinase activity"/>
    <property type="evidence" value="ECO:0007669"/>
    <property type="project" value="UniProtKB-KW"/>
</dbReference>
<dbReference type="InterPro" id="IPR011009">
    <property type="entry name" value="Kinase-like_dom_sf"/>
</dbReference>
<comment type="caution">
    <text evidence="13">The sequence shown here is derived from an EMBL/GenBank/DDBJ whole genome shotgun (WGS) entry which is preliminary data.</text>
</comment>
<evidence type="ECO:0000256" key="11">
    <source>
        <dbReference type="HAMAP-Rule" id="MF_01497"/>
    </source>
</evidence>
<comment type="similarity">
    <text evidence="11">Belongs to the SrkA/RdoA protein kinase family.</text>
</comment>
<protein>
    <recommendedName>
        <fullName evidence="11">Stress response kinase A</fullName>
        <ecNumber evidence="11">2.7.11.1</ecNumber>
    </recommendedName>
    <alternativeName>
        <fullName evidence="11">Serine/threonine-protein kinase SrkA</fullName>
    </alternativeName>
</protein>
<dbReference type="Gene3D" id="3.30.200.70">
    <property type="match status" value="1"/>
</dbReference>
<evidence type="ECO:0000256" key="8">
    <source>
        <dbReference type="ARBA" id="ARBA00022840"/>
    </source>
</evidence>
<keyword evidence="14" id="KW-1185">Reference proteome</keyword>
<keyword evidence="5 11" id="KW-0479">Metal-binding</keyword>
<evidence type="ECO:0000256" key="10">
    <source>
        <dbReference type="ARBA" id="ARBA00023016"/>
    </source>
</evidence>
<dbReference type="Proteomes" id="UP000706525">
    <property type="component" value="Unassembled WGS sequence"/>
</dbReference>
<comment type="catalytic activity">
    <reaction evidence="11">
        <text>L-seryl-[protein] + ATP = O-phospho-L-seryl-[protein] + ADP + H(+)</text>
        <dbReference type="Rhea" id="RHEA:17989"/>
        <dbReference type="Rhea" id="RHEA-COMP:9863"/>
        <dbReference type="Rhea" id="RHEA-COMP:11604"/>
        <dbReference type="ChEBI" id="CHEBI:15378"/>
        <dbReference type="ChEBI" id="CHEBI:29999"/>
        <dbReference type="ChEBI" id="CHEBI:30616"/>
        <dbReference type="ChEBI" id="CHEBI:83421"/>
        <dbReference type="ChEBI" id="CHEBI:456216"/>
        <dbReference type="EC" id="2.7.11.1"/>
    </reaction>
</comment>
<dbReference type="Gene3D" id="1.20.1270.170">
    <property type="match status" value="1"/>
</dbReference>
<gene>
    <name evidence="13" type="primary">rdoA</name>
    <name evidence="11" type="synonym">srkA</name>
    <name evidence="13" type="ORF">LMG32289_01900</name>
</gene>
<dbReference type="Gene3D" id="1.10.510.10">
    <property type="entry name" value="Transferase(Phosphotransferase) domain 1"/>
    <property type="match status" value="1"/>
</dbReference>
<dbReference type="NCBIfam" id="NF008738">
    <property type="entry name" value="PRK11768.1"/>
    <property type="match status" value="1"/>
</dbReference>
<keyword evidence="1 11" id="KW-0963">Cytoplasm</keyword>
<evidence type="ECO:0000256" key="3">
    <source>
        <dbReference type="ARBA" id="ARBA00022553"/>
    </source>
</evidence>
<keyword evidence="10 11" id="KW-0346">Stress response</keyword>
<dbReference type="InterPro" id="IPR002575">
    <property type="entry name" value="Aminoglycoside_PTrfase"/>
</dbReference>
<feature type="active site" evidence="11">
    <location>
        <position position="242"/>
    </location>
</feature>
<dbReference type="PANTHER" id="PTHR39573:SF1">
    <property type="entry name" value="STRESS RESPONSE KINASE A"/>
    <property type="match status" value="1"/>
</dbReference>
<sequence>MTDPLAPIADSDIPYAGLTPERILDALESAGLRPDGRLLALNSYENRVWQIGIEDAAPVIAKFYRPGRWTDAALVEEHAFVRELADAEIPAVPALALPSTGNDTATTLHVHDGFRFAVFPRCGGREPALDVAETRVWLGRFIGRIHAVGARTPFAARPALDLETFGVAPRNWLLAHDCVPADLLAPWRAAVDLALDGVRRCYERAGDVRHLRLHGDCHRGNVLWIDADDARGRGDPGPHFVDFDDSRMGPAVQDLWMLLEGDRAAMQDQLADIVAGYEDFAEFETRELWLVEALRTLRLIHYSAWLASRWRDPAFPAAFPWFGTARYWQDRILELREQIALMDEPPLWG</sequence>
<feature type="site" description="ATP" evidence="11">
    <location>
        <position position="43"/>
    </location>
</feature>
<dbReference type="EC" id="2.7.11.1" evidence="11"/>
<keyword evidence="8 11" id="KW-0067">ATP-binding</keyword>
<evidence type="ECO:0000256" key="6">
    <source>
        <dbReference type="ARBA" id="ARBA00022741"/>
    </source>
</evidence>
<dbReference type="PANTHER" id="PTHR39573">
    <property type="entry name" value="STRESS RESPONSE KINASE A"/>
    <property type="match status" value="1"/>
</dbReference>
<evidence type="ECO:0000256" key="5">
    <source>
        <dbReference type="ARBA" id="ARBA00022723"/>
    </source>
</evidence>
<accession>A0ABN7YCY8</accession>
<feature type="active site" description="Proton acceptor" evidence="11">
    <location>
        <position position="216"/>
    </location>
</feature>
<evidence type="ECO:0000259" key="12">
    <source>
        <dbReference type="Pfam" id="PF01636"/>
    </source>
</evidence>
<keyword evidence="2 11" id="KW-0723">Serine/threonine-protein kinase</keyword>
<evidence type="ECO:0000313" key="13">
    <source>
        <dbReference type="EMBL" id="CAG9169890.1"/>
    </source>
</evidence>
<keyword evidence="9 11" id="KW-0460">Magnesium</keyword>
<keyword evidence="7 11" id="KW-0418">Kinase</keyword>
<keyword evidence="3 11" id="KW-0597">Phosphoprotein</keyword>
<comment type="subcellular location">
    <subcellularLocation>
        <location evidence="11">Cytoplasm</location>
    </subcellularLocation>
</comment>
<evidence type="ECO:0000256" key="9">
    <source>
        <dbReference type="ARBA" id="ARBA00022842"/>
    </source>
</evidence>
<feature type="domain" description="Aminoglycoside phosphotransferase" evidence="12">
    <location>
        <begin position="42"/>
        <end position="285"/>
    </location>
</feature>
<comment type="subunit">
    <text evidence="11">Monomer.</text>
</comment>
<evidence type="ECO:0000256" key="1">
    <source>
        <dbReference type="ARBA" id="ARBA00022490"/>
    </source>
</evidence>
<evidence type="ECO:0000256" key="4">
    <source>
        <dbReference type="ARBA" id="ARBA00022679"/>
    </source>
</evidence>
<comment type="cofactor">
    <cofactor evidence="11">
        <name>Mg(2+)</name>
        <dbReference type="ChEBI" id="CHEBI:18420"/>
    </cofactor>
</comment>
<comment type="function">
    <text evidence="11">A protein kinase that phosphorylates Ser and Thr residues. Probably acts to suppress the effects of stress linked to accumulation of reactive oxygen species. Probably involved in the extracytoplasmic stress response.</text>
</comment>
<feature type="binding site" evidence="11">
    <location>
        <position position="242"/>
    </location>
    <ligand>
        <name>Mg(2+)</name>
        <dbReference type="ChEBI" id="CHEBI:18420"/>
    </ligand>
</feature>
<evidence type="ECO:0000256" key="7">
    <source>
        <dbReference type="ARBA" id="ARBA00022777"/>
    </source>
</evidence>
<dbReference type="InterPro" id="IPR032882">
    <property type="entry name" value="SrkA/RdoA"/>
</dbReference>
<dbReference type="RefSeq" id="WP_223985525.1">
    <property type="nucleotide sequence ID" value="NZ_CAJZAG010000003.1"/>
</dbReference>
<dbReference type="SUPFAM" id="SSF56112">
    <property type="entry name" value="Protein kinase-like (PK-like)"/>
    <property type="match status" value="1"/>
</dbReference>
<keyword evidence="6 11" id="KW-0547">Nucleotide-binding</keyword>
<reference evidence="13 14" key="1">
    <citation type="submission" date="2021-08" db="EMBL/GenBank/DDBJ databases">
        <authorList>
            <person name="Peeters C."/>
        </authorList>
    </citation>
    <scope>NUCLEOTIDE SEQUENCE [LARGE SCALE GENOMIC DNA]</scope>
    <source>
        <strain evidence="13 14">LMG 32289</strain>
    </source>
</reference>
<dbReference type="Pfam" id="PF01636">
    <property type="entry name" value="APH"/>
    <property type="match status" value="1"/>
</dbReference>
<evidence type="ECO:0000256" key="2">
    <source>
        <dbReference type="ARBA" id="ARBA00022527"/>
    </source>
</evidence>
<organism evidence="13 14">
    <name type="scientific">Cupriavidus pampae</name>
    <dbReference type="NCBI Taxonomy" id="659251"/>
    <lineage>
        <taxon>Bacteria</taxon>
        <taxon>Pseudomonadati</taxon>
        <taxon>Pseudomonadota</taxon>
        <taxon>Betaproteobacteria</taxon>
        <taxon>Burkholderiales</taxon>
        <taxon>Burkholderiaceae</taxon>
        <taxon>Cupriavidus</taxon>
    </lineage>
</organism>
<name>A0ABN7YCY8_9BURK</name>
<evidence type="ECO:0000313" key="14">
    <source>
        <dbReference type="Proteomes" id="UP000706525"/>
    </source>
</evidence>